<feature type="binding site" evidence="9">
    <location>
        <position position="104"/>
    </location>
    <ligand>
        <name>Zn(2+)</name>
        <dbReference type="ChEBI" id="CHEBI:29105"/>
        <note>catalytic</note>
    </ligand>
</feature>
<sequence>MIATLTEITREQFDVDIELYYATTHNVTGKSIYFNSRCYLRQEAADCLNSAISHAATLGLKLKLWDAFRPVEAQRVLWNAFPGSDYVSDPDTGRCPHCRGVAIDLTLIDRTSGTELEMGTGFDDFEEAAWHLNESVCLEARRNRLLLAGLMHTAGFEKFDYEWWHYQLPDCERFPILTDQEAGTQLMSAQ</sequence>
<evidence type="ECO:0000256" key="9">
    <source>
        <dbReference type="HAMAP-Rule" id="MF_01924"/>
    </source>
</evidence>
<evidence type="ECO:0000256" key="2">
    <source>
        <dbReference type="ARBA" id="ARBA00022670"/>
    </source>
</evidence>
<evidence type="ECO:0000256" key="7">
    <source>
        <dbReference type="ARBA" id="ARBA00023049"/>
    </source>
</evidence>
<organism evidence="11 12">
    <name type="scientific">Kistimonas scapharcae</name>
    <dbReference type="NCBI Taxonomy" id="1036133"/>
    <lineage>
        <taxon>Bacteria</taxon>
        <taxon>Pseudomonadati</taxon>
        <taxon>Pseudomonadota</taxon>
        <taxon>Gammaproteobacteria</taxon>
        <taxon>Oceanospirillales</taxon>
        <taxon>Endozoicomonadaceae</taxon>
        <taxon>Kistimonas</taxon>
    </lineage>
</organism>
<keyword evidence="3 9" id="KW-0479">Metal-binding</keyword>
<evidence type="ECO:0000256" key="10">
    <source>
        <dbReference type="PIRNR" id="PIRNR026671"/>
    </source>
</evidence>
<evidence type="ECO:0000256" key="5">
    <source>
        <dbReference type="ARBA" id="ARBA00022833"/>
    </source>
</evidence>
<evidence type="ECO:0000313" key="12">
    <source>
        <dbReference type="Proteomes" id="UP001500604"/>
    </source>
</evidence>
<keyword evidence="5 9" id="KW-0862">Zinc</keyword>
<keyword evidence="7 9" id="KW-0482">Metalloprotease</keyword>
<evidence type="ECO:0000256" key="6">
    <source>
        <dbReference type="ARBA" id="ARBA00022997"/>
    </source>
</evidence>
<gene>
    <name evidence="9 11" type="primary">ddpX</name>
    <name evidence="11" type="ORF">GCM10023116_02590</name>
</gene>
<keyword evidence="12" id="KW-1185">Reference proteome</keyword>
<proteinExistence type="inferred from homology"/>
<dbReference type="PANTHER" id="PTHR43126:SF1">
    <property type="entry name" value="D-ALANYL-D-ALANINE DIPEPTIDASE"/>
    <property type="match status" value="1"/>
</dbReference>
<feature type="active site" description="Proton donor/acceptor" evidence="9">
    <location>
        <position position="162"/>
    </location>
</feature>
<dbReference type="PIRSF" id="PIRSF026671">
    <property type="entry name" value="AA_dipeptidase"/>
    <property type="match status" value="1"/>
</dbReference>
<dbReference type="NCBIfam" id="NF007557">
    <property type="entry name" value="PRK10178.1"/>
    <property type="match status" value="1"/>
</dbReference>
<dbReference type="CDD" id="cd14840">
    <property type="entry name" value="D-Ala-D-Ala_dipeptidase_Aad"/>
    <property type="match status" value="1"/>
</dbReference>
<dbReference type="SUPFAM" id="SSF55166">
    <property type="entry name" value="Hedgehog/DD-peptidase"/>
    <property type="match status" value="1"/>
</dbReference>
<dbReference type="HAMAP" id="MF_01924">
    <property type="entry name" value="A_A_dipeptidase"/>
    <property type="match status" value="1"/>
</dbReference>
<protein>
    <recommendedName>
        <fullName evidence="9 10">D-alanyl-D-alanine dipeptidase</fullName>
        <shortName evidence="9 10">D-Ala-D-Ala dipeptidase</shortName>
        <ecNumber evidence="9 10">3.4.13.22</ecNumber>
    </recommendedName>
</protein>
<evidence type="ECO:0000256" key="4">
    <source>
        <dbReference type="ARBA" id="ARBA00022801"/>
    </source>
</evidence>
<dbReference type="PANTHER" id="PTHR43126">
    <property type="entry name" value="D-ALANYL-D-ALANINE DIPEPTIDASE"/>
    <property type="match status" value="1"/>
</dbReference>
<comment type="function">
    <text evidence="9 10">Catalyzes hydrolysis of the D-alanyl-D-alanine dipeptide.</text>
</comment>
<comment type="cofactor">
    <cofactor evidence="9">
        <name>Zn(2+)</name>
        <dbReference type="ChEBI" id="CHEBI:29105"/>
    </cofactor>
    <text evidence="9">Binds 1 zinc ion per subunit.</text>
</comment>
<dbReference type="InterPro" id="IPR000755">
    <property type="entry name" value="A_A_dipeptidase"/>
</dbReference>
<evidence type="ECO:0000256" key="1">
    <source>
        <dbReference type="ARBA" id="ARBA00001362"/>
    </source>
</evidence>
<dbReference type="Gene3D" id="3.30.1380.10">
    <property type="match status" value="1"/>
</dbReference>
<feature type="binding site" evidence="9">
    <location>
        <position position="97"/>
    </location>
    <ligand>
        <name>Zn(2+)</name>
        <dbReference type="ChEBI" id="CHEBI:29105"/>
        <note>catalytic</note>
    </ligand>
</feature>
<dbReference type="EC" id="3.4.13.22" evidence="9 10"/>
<evidence type="ECO:0000256" key="3">
    <source>
        <dbReference type="ARBA" id="ARBA00022723"/>
    </source>
</evidence>
<keyword evidence="6 9" id="KW-0224">Dipeptidase</keyword>
<dbReference type="EMBL" id="BAABFL010000016">
    <property type="protein sequence ID" value="GAA4647997.1"/>
    <property type="molecule type" value="Genomic_DNA"/>
</dbReference>
<dbReference type="Pfam" id="PF01427">
    <property type="entry name" value="Peptidase_M15"/>
    <property type="match status" value="1"/>
</dbReference>
<evidence type="ECO:0000256" key="8">
    <source>
        <dbReference type="ARBA" id="ARBA00023316"/>
    </source>
</evidence>
<keyword evidence="4 9" id="KW-0378">Hydrolase</keyword>
<comment type="similarity">
    <text evidence="9 10">Belongs to the peptidase M15D family.</text>
</comment>
<comment type="catalytic activity">
    <reaction evidence="1 9 10">
        <text>D-alanyl-D-alanine + H2O = 2 D-alanine</text>
        <dbReference type="Rhea" id="RHEA:20661"/>
        <dbReference type="ChEBI" id="CHEBI:15377"/>
        <dbReference type="ChEBI" id="CHEBI:57416"/>
        <dbReference type="ChEBI" id="CHEBI:57822"/>
        <dbReference type="EC" id="3.4.13.22"/>
    </reaction>
</comment>
<name>A0ABP8UWL5_9GAMM</name>
<keyword evidence="2 9" id="KW-0645">Protease</keyword>
<evidence type="ECO:0000313" key="11">
    <source>
        <dbReference type="EMBL" id="GAA4647997.1"/>
    </source>
</evidence>
<comment type="caution">
    <text evidence="11">The sequence shown here is derived from an EMBL/GenBank/DDBJ whole genome shotgun (WGS) entry which is preliminary data.</text>
</comment>
<dbReference type="InterPro" id="IPR009045">
    <property type="entry name" value="Zn_M74/Hedgehog-like"/>
</dbReference>
<dbReference type="Proteomes" id="UP001500604">
    <property type="component" value="Unassembled WGS sequence"/>
</dbReference>
<keyword evidence="8 10" id="KW-0961">Cell wall biogenesis/degradation</keyword>
<dbReference type="RefSeq" id="WP_345193065.1">
    <property type="nucleotide sequence ID" value="NZ_BAABFL010000016.1"/>
</dbReference>
<accession>A0ABP8UWL5</accession>
<feature type="binding site" evidence="9">
    <location>
        <position position="165"/>
    </location>
    <ligand>
        <name>Zn(2+)</name>
        <dbReference type="ChEBI" id="CHEBI:29105"/>
        <note>catalytic</note>
    </ligand>
</feature>
<feature type="site" description="Transition state stabilizer" evidence="9">
    <location>
        <position position="69"/>
    </location>
</feature>
<reference evidence="12" key="1">
    <citation type="journal article" date="2019" name="Int. J. Syst. Evol. Microbiol.">
        <title>The Global Catalogue of Microorganisms (GCM) 10K type strain sequencing project: providing services to taxonomists for standard genome sequencing and annotation.</title>
        <authorList>
            <consortium name="The Broad Institute Genomics Platform"/>
            <consortium name="The Broad Institute Genome Sequencing Center for Infectious Disease"/>
            <person name="Wu L."/>
            <person name="Ma J."/>
        </authorList>
    </citation>
    <scope>NUCLEOTIDE SEQUENCE [LARGE SCALE GENOMIC DNA]</scope>
    <source>
        <strain evidence="12">JCM 17805</strain>
    </source>
</reference>